<comment type="caution">
    <text evidence="2">The sequence shown here is derived from an EMBL/GenBank/DDBJ whole genome shotgun (WGS) entry which is preliminary data.</text>
</comment>
<reference evidence="2 3" key="1">
    <citation type="submission" date="2016-03" db="EMBL/GenBank/DDBJ databases">
        <title>Whole genome sequencing of Grifola frondosa 9006-11.</title>
        <authorList>
            <person name="Min B."/>
            <person name="Park H."/>
            <person name="Kim J.-G."/>
            <person name="Cho H."/>
            <person name="Oh Y.-L."/>
            <person name="Kong W.-S."/>
            <person name="Choi I.-G."/>
        </authorList>
    </citation>
    <scope>NUCLEOTIDE SEQUENCE [LARGE SCALE GENOMIC DNA]</scope>
    <source>
        <strain evidence="2 3">9006-11</strain>
    </source>
</reference>
<evidence type="ECO:0000256" key="1">
    <source>
        <dbReference type="SAM" id="MobiDB-lite"/>
    </source>
</evidence>
<dbReference type="EMBL" id="LUGG01000043">
    <property type="protein sequence ID" value="OBZ65517.1"/>
    <property type="molecule type" value="Genomic_DNA"/>
</dbReference>
<feature type="compositionally biased region" description="Basic and acidic residues" evidence="1">
    <location>
        <begin position="188"/>
        <end position="204"/>
    </location>
</feature>
<evidence type="ECO:0000313" key="3">
    <source>
        <dbReference type="Proteomes" id="UP000092993"/>
    </source>
</evidence>
<gene>
    <name evidence="2" type="ORF">A0H81_14487</name>
</gene>
<dbReference type="Proteomes" id="UP000092993">
    <property type="component" value="Unassembled WGS sequence"/>
</dbReference>
<dbReference type="AlphaFoldDB" id="A0A1C7LNI6"/>
<sequence>MGEQVVDPWTVCQEPSRVVFIMLYEISSNIEYAYNSTQLKRGARWPSQCILSNGIFKSSVYKTQTSPLSILHQTYIQNKYVDKMFTRQTTSHYSSSITLARFRMEKWPPVPPIATLLSWQPAQPTSRFPQSDPPVLLIEFMPQEGLLDHSLHIAVRRLDNPSARTVPDAHSVSRVGDIDSSTIGGDAELEHRVDDRARPDAEFE</sequence>
<name>A0A1C7LNI6_GRIFR</name>
<accession>A0A1C7LNI6</accession>
<protein>
    <submittedName>
        <fullName evidence="2">Uncharacterized protein</fullName>
    </submittedName>
</protein>
<organism evidence="2 3">
    <name type="scientific">Grifola frondosa</name>
    <name type="common">Maitake</name>
    <name type="synonym">Polyporus frondosus</name>
    <dbReference type="NCBI Taxonomy" id="5627"/>
    <lineage>
        <taxon>Eukaryota</taxon>
        <taxon>Fungi</taxon>
        <taxon>Dikarya</taxon>
        <taxon>Basidiomycota</taxon>
        <taxon>Agaricomycotina</taxon>
        <taxon>Agaricomycetes</taxon>
        <taxon>Polyporales</taxon>
        <taxon>Grifolaceae</taxon>
        <taxon>Grifola</taxon>
    </lineage>
</organism>
<feature type="region of interest" description="Disordered" evidence="1">
    <location>
        <begin position="162"/>
        <end position="204"/>
    </location>
</feature>
<proteinExistence type="predicted"/>
<keyword evidence="3" id="KW-1185">Reference proteome</keyword>
<evidence type="ECO:0000313" key="2">
    <source>
        <dbReference type="EMBL" id="OBZ65517.1"/>
    </source>
</evidence>